<dbReference type="InterPro" id="IPR008030">
    <property type="entry name" value="NmrA-like"/>
</dbReference>
<evidence type="ECO:0000259" key="3">
    <source>
        <dbReference type="Pfam" id="PF05368"/>
    </source>
</evidence>
<evidence type="ECO:0000313" key="5">
    <source>
        <dbReference type="EMBL" id="KAF7179324.1"/>
    </source>
</evidence>
<dbReference type="AlphaFoldDB" id="A0A8H6PWM2"/>
<keyword evidence="1" id="KW-0521">NADP</keyword>
<protein>
    <recommendedName>
        <fullName evidence="3">NmrA-like domain-containing protein</fullName>
    </recommendedName>
</protein>
<dbReference type="Pfam" id="PF05368">
    <property type="entry name" value="NmrA"/>
    <property type="match status" value="1"/>
</dbReference>
<dbReference type="PANTHER" id="PTHR47706">
    <property type="entry name" value="NMRA-LIKE FAMILY PROTEIN"/>
    <property type="match status" value="1"/>
</dbReference>
<dbReference type="EMBL" id="JACBAG010001864">
    <property type="protein sequence ID" value="KAF7179324.1"/>
    <property type="molecule type" value="Genomic_DNA"/>
</dbReference>
<accession>A0A8H6PWM2</accession>
<comment type="caution">
    <text evidence="4">The sequence shown here is derived from an EMBL/GenBank/DDBJ whole genome shotgun (WGS) entry which is preliminary data.</text>
</comment>
<reference evidence="4" key="1">
    <citation type="submission" date="2020-06" db="EMBL/GenBank/DDBJ databases">
        <title>Draft genome sequences of strains closely related to Aspergillus parafelis and Aspergillus hiratsukae.</title>
        <authorList>
            <person name="Dos Santos R.A.C."/>
            <person name="Rivero-Menendez O."/>
            <person name="Steenwyk J.L."/>
            <person name="Mead M.E."/>
            <person name="Goldman G.H."/>
            <person name="Alastruey-Izquierdo A."/>
            <person name="Rokas A."/>
        </authorList>
    </citation>
    <scope>NUCLEOTIDE SEQUENCE</scope>
    <source>
        <strain evidence="4">CNM-CM5623</strain>
        <strain evidence="5">CNM-CM7691</strain>
    </source>
</reference>
<dbReference type="Proteomes" id="UP000654922">
    <property type="component" value="Unassembled WGS sequence"/>
</dbReference>
<evidence type="ECO:0000313" key="7">
    <source>
        <dbReference type="Proteomes" id="UP000654922"/>
    </source>
</evidence>
<evidence type="ECO:0000313" key="4">
    <source>
        <dbReference type="EMBL" id="KAF7161703.1"/>
    </source>
</evidence>
<keyword evidence="6" id="KW-1185">Reference proteome</keyword>
<dbReference type="EMBL" id="JACBAE010001360">
    <property type="protein sequence ID" value="KAF7161703.1"/>
    <property type="molecule type" value="Genomic_DNA"/>
</dbReference>
<name>A0A8H6PWM2_9EURO</name>
<proteinExistence type="predicted"/>
<organism evidence="4 7">
    <name type="scientific">Aspergillus felis</name>
    <dbReference type="NCBI Taxonomy" id="1287682"/>
    <lineage>
        <taxon>Eukaryota</taxon>
        <taxon>Fungi</taxon>
        <taxon>Dikarya</taxon>
        <taxon>Ascomycota</taxon>
        <taxon>Pezizomycotina</taxon>
        <taxon>Eurotiomycetes</taxon>
        <taxon>Eurotiomycetidae</taxon>
        <taxon>Eurotiales</taxon>
        <taxon>Aspergillaceae</taxon>
        <taxon>Aspergillus</taxon>
        <taxon>Aspergillus subgen. Fumigati</taxon>
    </lineage>
</organism>
<dbReference type="Gene3D" id="3.40.50.720">
    <property type="entry name" value="NAD(P)-binding Rossmann-like Domain"/>
    <property type="match status" value="1"/>
</dbReference>
<dbReference type="SUPFAM" id="SSF51735">
    <property type="entry name" value="NAD(P)-binding Rossmann-fold domains"/>
    <property type="match status" value="1"/>
</dbReference>
<dbReference type="Gene3D" id="3.90.25.10">
    <property type="entry name" value="UDP-galactose 4-epimerase, domain 1"/>
    <property type="match status" value="1"/>
</dbReference>
<evidence type="ECO:0000313" key="6">
    <source>
        <dbReference type="Proteomes" id="UP000641853"/>
    </source>
</evidence>
<dbReference type="GO" id="GO:0016491">
    <property type="term" value="F:oxidoreductase activity"/>
    <property type="evidence" value="ECO:0007669"/>
    <property type="project" value="UniProtKB-KW"/>
</dbReference>
<gene>
    <name evidence="4" type="ORF">CNMCM5623_007190</name>
    <name evidence="5" type="ORF">CNMCM7691_008257</name>
</gene>
<dbReference type="OrthoDB" id="9974981at2759"/>
<dbReference type="InterPro" id="IPR051609">
    <property type="entry name" value="NmrA/Isoflavone_reductase-like"/>
</dbReference>
<dbReference type="InterPro" id="IPR036291">
    <property type="entry name" value="NAD(P)-bd_dom_sf"/>
</dbReference>
<feature type="domain" description="NmrA-like" evidence="3">
    <location>
        <begin position="5"/>
        <end position="261"/>
    </location>
</feature>
<dbReference type="PANTHER" id="PTHR47706:SF9">
    <property type="entry name" value="NMRA-LIKE DOMAIN-CONTAINING PROTEIN-RELATED"/>
    <property type="match status" value="1"/>
</dbReference>
<dbReference type="PROSITE" id="PS51257">
    <property type="entry name" value="PROKAR_LIPOPROTEIN"/>
    <property type="match status" value="1"/>
</dbReference>
<dbReference type="Proteomes" id="UP000641853">
    <property type="component" value="Unassembled WGS sequence"/>
</dbReference>
<evidence type="ECO:0000256" key="1">
    <source>
        <dbReference type="ARBA" id="ARBA00022857"/>
    </source>
</evidence>
<keyword evidence="2" id="KW-0560">Oxidoreductase</keyword>
<evidence type="ECO:0000256" key="2">
    <source>
        <dbReference type="ARBA" id="ARBA00023002"/>
    </source>
</evidence>
<sequence>MEFRKVALFGANGNIGNAILHALMACKERSFDIVCIISPKSELKYFGDRRAIVVRKLDLATATEEEIAKVLDGIDVVLNALGGTIVRRQRCIQNAAAMAGVKRFYPSEFGMHHIPVLPGHGPFLHPLWGEKIALLREAMQHPAVKSGKMTYTVIGCGELYDPPTETTLCPWLRTDLDGYVIHVVGDPDARLDFVSRHDVAAFVVSSLCHPEASENQVFGFRGDHISFAEVADLLRSHSGKPVRLNVIPFEDAVHGVENPSSIPKELKEGTAFPPDFLMLLRYIEGKGDFFRPPGQFHDGLFPNTQGVPIAKYFENLFASDV</sequence>